<protein>
    <submittedName>
        <fullName evidence="1">Glyco_trans_2-like domain-containing protein</fullName>
    </submittedName>
</protein>
<organism evidence="1 2">
    <name type="scientific">Haematococcus lacustris</name>
    <name type="common">Green alga</name>
    <name type="synonym">Haematococcus pluvialis</name>
    <dbReference type="NCBI Taxonomy" id="44745"/>
    <lineage>
        <taxon>Eukaryota</taxon>
        <taxon>Viridiplantae</taxon>
        <taxon>Chlorophyta</taxon>
        <taxon>core chlorophytes</taxon>
        <taxon>Chlorophyceae</taxon>
        <taxon>CS clade</taxon>
        <taxon>Chlamydomonadales</taxon>
        <taxon>Haematococcaceae</taxon>
        <taxon>Haematococcus</taxon>
    </lineage>
</organism>
<evidence type="ECO:0000313" key="2">
    <source>
        <dbReference type="Proteomes" id="UP000485058"/>
    </source>
</evidence>
<comment type="caution">
    <text evidence="1">The sequence shown here is derived from an EMBL/GenBank/DDBJ whole genome shotgun (WGS) entry which is preliminary data.</text>
</comment>
<evidence type="ECO:0000313" key="1">
    <source>
        <dbReference type="EMBL" id="GFH25588.1"/>
    </source>
</evidence>
<accession>A0A6A0A2A9</accession>
<sequence>MPTPALGIGGREREGESCLECSPCHLVMTGMGGAAGYCGAAAANQRQVSSQAALHCAAAPTRRAWVHMDEAEACTCVTHAWVTPYSSMNIILAPSAADSSARFVLQRCDIPGCGEGARHAVACDVTACVVTAMIVSRSAVERVLVVLTLRKLVPCGWCQAVLVQRWSKLGFWRTALLNQAVLVGWRCGVDVGTLAKWYRAPELLLKPKPKAPAAPSTTTPDPDIASTPALTMTWALTAAELAKPTPWAQPPPLDPPSS</sequence>
<keyword evidence="2" id="KW-1185">Reference proteome</keyword>
<name>A0A6A0A2A9_HAELA</name>
<reference evidence="1 2" key="1">
    <citation type="submission" date="2020-02" db="EMBL/GenBank/DDBJ databases">
        <title>Draft genome sequence of Haematococcus lacustris strain NIES-144.</title>
        <authorList>
            <person name="Morimoto D."/>
            <person name="Nakagawa S."/>
            <person name="Yoshida T."/>
            <person name="Sawayama S."/>
        </authorList>
    </citation>
    <scope>NUCLEOTIDE SEQUENCE [LARGE SCALE GENOMIC DNA]</scope>
    <source>
        <strain evidence="1 2">NIES-144</strain>
    </source>
</reference>
<dbReference type="Proteomes" id="UP000485058">
    <property type="component" value="Unassembled WGS sequence"/>
</dbReference>
<gene>
    <name evidence="1" type="ORF">HaLaN_23574</name>
</gene>
<dbReference type="AlphaFoldDB" id="A0A6A0A2A9"/>
<dbReference type="EMBL" id="BLLF01002856">
    <property type="protein sequence ID" value="GFH25588.1"/>
    <property type="molecule type" value="Genomic_DNA"/>
</dbReference>
<proteinExistence type="predicted"/>